<sequence length="104" mass="11363">MSESFDVDVAQLHQRAAKVRAVRDQLAAVKRASSAIAQDDAAYGLLCQWIAAILERRHQGQDELYGFVEDNLKRAAEAIATTADEYDTTDSTAHQQIMRAGGLG</sequence>
<evidence type="ECO:0000313" key="1">
    <source>
        <dbReference type="EMBL" id="GIM72721.1"/>
    </source>
</evidence>
<organism evidence="1 2">
    <name type="scientific">Winogradskya consettensis</name>
    <dbReference type="NCBI Taxonomy" id="113560"/>
    <lineage>
        <taxon>Bacteria</taxon>
        <taxon>Bacillati</taxon>
        <taxon>Actinomycetota</taxon>
        <taxon>Actinomycetes</taxon>
        <taxon>Micromonosporales</taxon>
        <taxon>Micromonosporaceae</taxon>
        <taxon>Winogradskya</taxon>
    </lineage>
</organism>
<proteinExistence type="predicted"/>
<evidence type="ECO:0000313" key="2">
    <source>
        <dbReference type="Proteomes" id="UP000680865"/>
    </source>
</evidence>
<reference evidence="1" key="1">
    <citation type="submission" date="2021-03" db="EMBL/GenBank/DDBJ databases">
        <title>Whole genome shotgun sequence of Actinoplanes consettensis NBRC 14913.</title>
        <authorList>
            <person name="Komaki H."/>
            <person name="Tamura T."/>
        </authorList>
    </citation>
    <scope>NUCLEOTIDE SEQUENCE</scope>
    <source>
        <strain evidence="1">NBRC 14913</strain>
    </source>
</reference>
<protein>
    <recommendedName>
        <fullName evidence="3">Excreted virulence factor EspC (Type VII ESX diderm)</fullName>
    </recommendedName>
</protein>
<dbReference type="GO" id="GO:0009306">
    <property type="term" value="P:protein secretion"/>
    <property type="evidence" value="ECO:0007669"/>
    <property type="project" value="InterPro"/>
</dbReference>
<dbReference type="Proteomes" id="UP000680865">
    <property type="component" value="Unassembled WGS sequence"/>
</dbReference>
<evidence type="ECO:0008006" key="3">
    <source>
        <dbReference type="Google" id="ProtNLM"/>
    </source>
</evidence>
<comment type="caution">
    <text evidence="1">The sequence shown here is derived from an EMBL/GenBank/DDBJ whole genome shotgun (WGS) entry which is preliminary data.</text>
</comment>
<name>A0A919SIM4_9ACTN</name>
<gene>
    <name evidence="1" type="ORF">Aco04nite_31640</name>
</gene>
<dbReference type="InterPro" id="IPR022536">
    <property type="entry name" value="EspC"/>
</dbReference>
<dbReference type="AlphaFoldDB" id="A0A919SIM4"/>
<dbReference type="RefSeq" id="WP_244876025.1">
    <property type="nucleotide sequence ID" value="NZ_BAAATW010000001.1"/>
</dbReference>
<accession>A0A919SIM4</accession>
<dbReference type="Pfam" id="PF10824">
    <property type="entry name" value="T7SS_ESX_EspC"/>
    <property type="match status" value="1"/>
</dbReference>
<keyword evidence="2" id="KW-1185">Reference proteome</keyword>
<dbReference type="EMBL" id="BOQP01000015">
    <property type="protein sequence ID" value="GIM72721.1"/>
    <property type="molecule type" value="Genomic_DNA"/>
</dbReference>